<evidence type="ECO:0000256" key="1">
    <source>
        <dbReference type="SAM" id="Phobius"/>
    </source>
</evidence>
<dbReference type="PANTHER" id="PTHR40078">
    <property type="entry name" value="INTEGRAL MEMBRANE PROTEIN-RELATED"/>
    <property type="match status" value="1"/>
</dbReference>
<keyword evidence="3" id="KW-1185">Reference proteome</keyword>
<dbReference type="InterPro" id="IPR038750">
    <property type="entry name" value="YczE/YyaS-like"/>
</dbReference>
<feature type="transmembrane region" description="Helical" evidence="1">
    <location>
        <begin position="112"/>
        <end position="132"/>
    </location>
</feature>
<gene>
    <name evidence="2" type="ORF">HGA13_21945</name>
</gene>
<sequence>MTTPDRLRAGQIPLRLSMLVIGTITFGVATEFLVKSSLGAASWNVLAEGISLLTGLTFGWSTNIIAVAVLLLWIPLKERPGLGTFLNVFLVGIAADATAELIPYAHSFQHQLLYYSVGLVMLSFSCALYLGAQFGAGPRDGLMTGLVRVTGKPIWIVRTIIELFVVAIGFLLGGVVGFGTLLIAITMGPLVQLFLRVTILRPAHNV</sequence>
<name>A0A846XPY1_9NOCA</name>
<protein>
    <recommendedName>
        <fullName evidence="4">Membrane protein YczE</fullName>
    </recommendedName>
</protein>
<dbReference type="EMBL" id="JAAXOO010000005">
    <property type="protein sequence ID" value="NKY35714.1"/>
    <property type="molecule type" value="Genomic_DNA"/>
</dbReference>
<feature type="transmembrane region" description="Helical" evidence="1">
    <location>
        <begin position="50"/>
        <end position="73"/>
    </location>
</feature>
<accession>A0A846XPY1</accession>
<feature type="transmembrane region" description="Helical" evidence="1">
    <location>
        <begin position="85"/>
        <end position="106"/>
    </location>
</feature>
<dbReference type="Pfam" id="PF19700">
    <property type="entry name" value="DUF6198"/>
    <property type="match status" value="1"/>
</dbReference>
<dbReference type="Proteomes" id="UP000565715">
    <property type="component" value="Unassembled WGS sequence"/>
</dbReference>
<organism evidence="2 3">
    <name type="scientific">Nocardia speluncae</name>
    <dbReference type="NCBI Taxonomy" id="419477"/>
    <lineage>
        <taxon>Bacteria</taxon>
        <taxon>Bacillati</taxon>
        <taxon>Actinomycetota</taxon>
        <taxon>Actinomycetes</taxon>
        <taxon>Mycobacteriales</taxon>
        <taxon>Nocardiaceae</taxon>
        <taxon>Nocardia</taxon>
    </lineage>
</organism>
<evidence type="ECO:0008006" key="4">
    <source>
        <dbReference type="Google" id="ProtNLM"/>
    </source>
</evidence>
<evidence type="ECO:0000313" key="2">
    <source>
        <dbReference type="EMBL" id="NKY35714.1"/>
    </source>
</evidence>
<dbReference type="AlphaFoldDB" id="A0A846XPY1"/>
<feature type="transmembrane region" description="Helical" evidence="1">
    <location>
        <begin position="178"/>
        <end position="199"/>
    </location>
</feature>
<reference evidence="2 3" key="1">
    <citation type="submission" date="2020-04" db="EMBL/GenBank/DDBJ databases">
        <title>MicrobeNet Type strains.</title>
        <authorList>
            <person name="Nicholson A.C."/>
        </authorList>
    </citation>
    <scope>NUCLEOTIDE SEQUENCE [LARGE SCALE GENOMIC DNA]</scope>
    <source>
        <strain evidence="2 3">DSM 45078</strain>
    </source>
</reference>
<dbReference type="PANTHER" id="PTHR40078:SF1">
    <property type="entry name" value="INTEGRAL MEMBRANE PROTEIN"/>
    <property type="match status" value="1"/>
</dbReference>
<keyword evidence="1" id="KW-1133">Transmembrane helix</keyword>
<keyword evidence="1" id="KW-0812">Transmembrane</keyword>
<feature type="transmembrane region" description="Helical" evidence="1">
    <location>
        <begin position="12"/>
        <end position="30"/>
    </location>
</feature>
<evidence type="ECO:0000313" key="3">
    <source>
        <dbReference type="Proteomes" id="UP000565715"/>
    </source>
</evidence>
<comment type="caution">
    <text evidence="2">The sequence shown here is derived from an EMBL/GenBank/DDBJ whole genome shotgun (WGS) entry which is preliminary data.</text>
</comment>
<keyword evidence="1" id="KW-0472">Membrane</keyword>
<feature type="transmembrane region" description="Helical" evidence="1">
    <location>
        <begin position="153"/>
        <end position="172"/>
    </location>
</feature>
<proteinExistence type="predicted"/>